<evidence type="ECO:0000256" key="2">
    <source>
        <dbReference type="ARBA" id="ARBA00022679"/>
    </source>
</evidence>
<dbReference type="CDD" id="cd02440">
    <property type="entry name" value="AdoMet_MTases"/>
    <property type="match status" value="1"/>
</dbReference>
<dbReference type="InterPro" id="IPR050362">
    <property type="entry name" value="Cation-dep_OMT"/>
</dbReference>
<keyword evidence="5" id="KW-1185">Reference proteome</keyword>
<evidence type="ECO:0000256" key="1">
    <source>
        <dbReference type="ARBA" id="ARBA00022603"/>
    </source>
</evidence>
<dbReference type="InterPro" id="IPR029063">
    <property type="entry name" value="SAM-dependent_MTases_sf"/>
</dbReference>
<dbReference type="GO" id="GO:0032259">
    <property type="term" value="P:methylation"/>
    <property type="evidence" value="ECO:0007669"/>
    <property type="project" value="UniProtKB-KW"/>
</dbReference>
<comment type="caution">
    <text evidence="4">The sequence shown here is derived from an EMBL/GenBank/DDBJ whole genome shotgun (WGS) entry which is preliminary data.</text>
</comment>
<dbReference type="InterPro" id="IPR002935">
    <property type="entry name" value="SAM_O-MeTrfase"/>
</dbReference>
<proteinExistence type="predicted"/>
<gene>
    <name evidence="4" type="ORF">BJY28_001773</name>
</gene>
<keyword evidence="2 4" id="KW-0808">Transferase</keyword>
<dbReference type="EMBL" id="JACBZX010000001">
    <property type="protein sequence ID" value="NYG37304.1"/>
    <property type="molecule type" value="Genomic_DNA"/>
</dbReference>
<evidence type="ECO:0000313" key="5">
    <source>
        <dbReference type="Proteomes" id="UP000592181"/>
    </source>
</evidence>
<dbReference type="SUPFAM" id="SSF53335">
    <property type="entry name" value="S-adenosyl-L-methionine-dependent methyltransferases"/>
    <property type="match status" value="1"/>
</dbReference>
<dbReference type="PROSITE" id="PS51682">
    <property type="entry name" value="SAM_OMT_I"/>
    <property type="match status" value="1"/>
</dbReference>
<dbReference type="PANTHER" id="PTHR10509:SF85">
    <property type="entry name" value="O-METHYLTRANSFERASE RV1220C-RELATED"/>
    <property type="match status" value="1"/>
</dbReference>
<name>A0A852XAC0_9MICO</name>
<dbReference type="PANTHER" id="PTHR10509">
    <property type="entry name" value="O-METHYLTRANSFERASE-RELATED"/>
    <property type="match status" value="1"/>
</dbReference>
<dbReference type="Pfam" id="PF01596">
    <property type="entry name" value="Methyltransf_3"/>
    <property type="match status" value="1"/>
</dbReference>
<evidence type="ECO:0000313" key="4">
    <source>
        <dbReference type="EMBL" id="NYG37304.1"/>
    </source>
</evidence>
<keyword evidence="3" id="KW-0949">S-adenosyl-L-methionine</keyword>
<dbReference type="GO" id="GO:0008757">
    <property type="term" value="F:S-adenosylmethionine-dependent methyltransferase activity"/>
    <property type="evidence" value="ECO:0007669"/>
    <property type="project" value="TreeGrafter"/>
</dbReference>
<accession>A0A852XAC0</accession>
<reference evidence="4 5" key="1">
    <citation type="submission" date="2020-07" db="EMBL/GenBank/DDBJ databases">
        <title>Sequencing the genomes of 1000 actinobacteria strains.</title>
        <authorList>
            <person name="Klenk H.-P."/>
        </authorList>
    </citation>
    <scope>NUCLEOTIDE SEQUENCE [LARGE SCALE GENOMIC DNA]</scope>
    <source>
        <strain evidence="4 5">DSM 24723</strain>
    </source>
</reference>
<dbReference type="Proteomes" id="UP000592181">
    <property type="component" value="Unassembled WGS sequence"/>
</dbReference>
<dbReference type="AlphaFoldDB" id="A0A852XAC0"/>
<dbReference type="GO" id="GO:0008171">
    <property type="term" value="F:O-methyltransferase activity"/>
    <property type="evidence" value="ECO:0007669"/>
    <property type="project" value="InterPro"/>
</dbReference>
<evidence type="ECO:0000256" key="3">
    <source>
        <dbReference type="ARBA" id="ARBA00022691"/>
    </source>
</evidence>
<dbReference type="RefSeq" id="WP_179462691.1">
    <property type="nucleotide sequence ID" value="NZ_JACBZX010000001.1"/>
</dbReference>
<sequence length="210" mass="21982">MSASRIASITYAEGFVAEEPATEQARLRGAELGAAPIGTGGGSTLRLLAAAVGARHVVEIGAGGGSSGLWLLGGMPADGVLTTIEIEPEHARAARQAYTAAGVPAQRTRVITGAAVDVLPRMNDASYDLVHVDADKAGYPDYVEHAIRLLRPGGLLAMDNMLWHDKVADPASRDETTVLLRDLGKQIRDDERLVSALLPVGDGLLTAVKR</sequence>
<protein>
    <submittedName>
        <fullName evidence="4">Putative O-methyltransferase YrrM</fullName>
    </submittedName>
</protein>
<dbReference type="Gene3D" id="3.40.50.150">
    <property type="entry name" value="Vaccinia Virus protein VP39"/>
    <property type="match status" value="1"/>
</dbReference>
<keyword evidence="1 4" id="KW-0489">Methyltransferase</keyword>
<organism evidence="4 5">
    <name type="scientific">Janibacter alkaliphilus</name>
    <dbReference type="NCBI Taxonomy" id="1069963"/>
    <lineage>
        <taxon>Bacteria</taxon>
        <taxon>Bacillati</taxon>
        <taxon>Actinomycetota</taxon>
        <taxon>Actinomycetes</taxon>
        <taxon>Micrococcales</taxon>
        <taxon>Intrasporangiaceae</taxon>
        <taxon>Janibacter</taxon>
    </lineage>
</organism>